<dbReference type="RefSeq" id="WP_065295873.1">
    <property type="nucleotide sequence ID" value="NZ_MAQE01000018.1"/>
</dbReference>
<evidence type="ECO:0000313" key="3">
    <source>
        <dbReference type="Proteomes" id="UP000092746"/>
    </source>
</evidence>
<evidence type="ECO:0000313" key="2">
    <source>
        <dbReference type="EMBL" id="OBY49789.1"/>
    </source>
</evidence>
<accession>A0AAP7GW79</accession>
<feature type="transmembrane region" description="Helical" evidence="1">
    <location>
        <begin position="223"/>
        <end position="244"/>
    </location>
</feature>
<feature type="transmembrane region" description="Helical" evidence="1">
    <location>
        <begin position="99"/>
        <end position="119"/>
    </location>
</feature>
<keyword evidence="1" id="KW-0812">Transmembrane</keyword>
<organism evidence="2 3">
    <name type="scientific">Aggregatibacter aphrophilus</name>
    <name type="common">Haemophilus aphrophilus</name>
    <dbReference type="NCBI Taxonomy" id="732"/>
    <lineage>
        <taxon>Bacteria</taxon>
        <taxon>Pseudomonadati</taxon>
        <taxon>Pseudomonadota</taxon>
        <taxon>Gammaproteobacteria</taxon>
        <taxon>Pasteurellales</taxon>
        <taxon>Pasteurellaceae</taxon>
        <taxon>Aggregatibacter</taxon>
    </lineage>
</organism>
<sequence>MFSCYLFNNKKGNFIELFFKHLPKLTFCSTILGFAFLWVYLNNIERLAVFTEINFSAYSVFFIVFFFFIFFTCFFVNFSFIFIVLPFKGGLPKFSFSRRLIYAINQPMFISSFLSILLIRGYGDLNEESKIITIMLSIISIILITLSTFLYIKYKKYKKCLLEFLILNAFSLGNALTFVVILNLMDRTVEGDNALFTLMIIYITLLGLSNFIILSIKRSYSSFVIPVALCLLFILSIPVVGSTFKLQRIILKPIGIVQDASQSAWYFVKNKDFLNYMVRNYSIKYQKNIDNSENYIYGYLILNAGNVRVICPDKLEDDNKHKSKEGDNNHQDKIDFSKCLTLTSEDIKFMGKKAPFGEPSR</sequence>
<proteinExistence type="predicted"/>
<gene>
    <name evidence="2" type="ORF">BBB52_10070</name>
</gene>
<feature type="transmembrane region" description="Helical" evidence="1">
    <location>
        <begin position="21"/>
        <end position="41"/>
    </location>
</feature>
<feature type="transmembrane region" description="Helical" evidence="1">
    <location>
        <begin position="194"/>
        <end position="216"/>
    </location>
</feature>
<name>A0AAP7GW79_AGGAP</name>
<protein>
    <submittedName>
        <fullName evidence="2">Uncharacterized protein</fullName>
    </submittedName>
</protein>
<keyword evidence="1" id="KW-0472">Membrane</keyword>
<feature type="transmembrane region" description="Helical" evidence="1">
    <location>
        <begin position="164"/>
        <end position="182"/>
    </location>
</feature>
<feature type="transmembrane region" description="Helical" evidence="1">
    <location>
        <begin position="61"/>
        <end position="87"/>
    </location>
</feature>
<dbReference type="Proteomes" id="UP000092746">
    <property type="component" value="Unassembled WGS sequence"/>
</dbReference>
<dbReference type="AlphaFoldDB" id="A0AAP7GW79"/>
<evidence type="ECO:0000256" key="1">
    <source>
        <dbReference type="SAM" id="Phobius"/>
    </source>
</evidence>
<reference evidence="2 3" key="1">
    <citation type="submission" date="2016-06" db="EMBL/GenBank/DDBJ databases">
        <title>Simultaneous identification of Haemophilus influenzae and Haemophilus haemolyticus using TaqMan real-time PCR.</title>
        <authorList>
            <person name="Price E.P."/>
            <person name="Sarovich D.S."/>
            <person name="Harris T."/>
            <person name="Spargo J.C."/>
            <person name="Nosworthy E."/>
            <person name="Beissbarth J."/>
            <person name="Smith-Vaughan H."/>
        </authorList>
    </citation>
    <scope>NUCLEOTIDE SEQUENCE [LARGE SCALE GENOMIC DNA]</scope>
    <source>
        <strain evidence="2 3">ATCC 7901</strain>
    </source>
</reference>
<comment type="caution">
    <text evidence="2">The sequence shown here is derived from an EMBL/GenBank/DDBJ whole genome shotgun (WGS) entry which is preliminary data.</text>
</comment>
<dbReference type="EMBL" id="MAQE01000018">
    <property type="protein sequence ID" value="OBY49789.1"/>
    <property type="molecule type" value="Genomic_DNA"/>
</dbReference>
<feature type="transmembrane region" description="Helical" evidence="1">
    <location>
        <begin position="131"/>
        <end position="152"/>
    </location>
</feature>
<keyword evidence="1" id="KW-1133">Transmembrane helix</keyword>